<feature type="compositionally biased region" description="Basic and acidic residues" evidence="1">
    <location>
        <begin position="238"/>
        <end position="252"/>
    </location>
</feature>
<dbReference type="AlphaFoldDB" id="A0A5D4G1H4"/>
<evidence type="ECO:0000256" key="2">
    <source>
        <dbReference type="SAM" id="Phobius"/>
    </source>
</evidence>
<feature type="region of interest" description="Disordered" evidence="1">
    <location>
        <begin position="1"/>
        <end position="175"/>
    </location>
</feature>
<organism evidence="3 4">
    <name type="scientific">Corynebacterium urealyticum</name>
    <dbReference type="NCBI Taxonomy" id="43771"/>
    <lineage>
        <taxon>Bacteria</taxon>
        <taxon>Bacillati</taxon>
        <taxon>Actinomycetota</taxon>
        <taxon>Actinomycetes</taxon>
        <taxon>Mycobacteriales</taxon>
        <taxon>Corynebacteriaceae</taxon>
        <taxon>Corynebacterium</taxon>
    </lineage>
</organism>
<evidence type="ECO:0000256" key="1">
    <source>
        <dbReference type="SAM" id="MobiDB-lite"/>
    </source>
</evidence>
<keyword evidence="2" id="KW-1133">Transmembrane helix</keyword>
<gene>
    <name evidence="3" type="ORF">FYJ87_05555</name>
</gene>
<feature type="compositionally biased region" description="Low complexity" evidence="1">
    <location>
        <begin position="260"/>
        <end position="270"/>
    </location>
</feature>
<evidence type="ECO:0000313" key="4">
    <source>
        <dbReference type="Proteomes" id="UP000324726"/>
    </source>
</evidence>
<sequence>MNNNRDNASGRPNWNYEDDDAETSFFPRVNDEGFDQADGGFDGNDDATRVIRPEQGPDHGSNHAAADRFDTQYLPDGFGDYPDHGAAQYPPHGAAGQPDYQNGQPPQYRHDQPQYQQGPPPGYGASYPGPQGPGPQQGYRQPPNGYPPRQPQQHGNPQFSGGTPGQNGQGKRRTPVGPILGILLVIALLIGGFMWWNNRSDESADDESSTSTTSTTTVTTEPSTEAPETQEGPSRGPNLDDLRNRLGGRDNQDPGGQPGGDTNPAPEGNNPGNGTGGIELPDTDQLEQDLRNRADDLLNQLG</sequence>
<protein>
    <submittedName>
        <fullName evidence="3">Uncharacterized protein</fullName>
    </submittedName>
</protein>
<name>A0A5D4G1H4_9CORY</name>
<dbReference type="Proteomes" id="UP000324726">
    <property type="component" value="Unassembled WGS sequence"/>
</dbReference>
<feature type="transmembrane region" description="Helical" evidence="2">
    <location>
        <begin position="176"/>
        <end position="196"/>
    </location>
</feature>
<feature type="compositionally biased region" description="Low complexity" evidence="1">
    <location>
        <begin position="209"/>
        <end position="229"/>
    </location>
</feature>
<accession>A0A5D4G1H4</accession>
<feature type="compositionally biased region" description="Basic and acidic residues" evidence="1">
    <location>
        <begin position="46"/>
        <end position="70"/>
    </location>
</feature>
<comment type="caution">
    <text evidence="3">The sequence shown here is derived from an EMBL/GenBank/DDBJ whole genome shotgun (WGS) entry which is preliminary data.</text>
</comment>
<feature type="region of interest" description="Disordered" evidence="1">
    <location>
        <begin position="201"/>
        <end position="302"/>
    </location>
</feature>
<keyword evidence="2" id="KW-0472">Membrane</keyword>
<feature type="compositionally biased region" description="Low complexity" evidence="1">
    <location>
        <begin position="113"/>
        <end position="143"/>
    </location>
</feature>
<feature type="compositionally biased region" description="Polar residues" evidence="1">
    <location>
        <begin position="1"/>
        <end position="12"/>
    </location>
</feature>
<dbReference type="RefSeq" id="WP_148812244.1">
    <property type="nucleotide sequence ID" value="NZ_VSZI01000001.1"/>
</dbReference>
<keyword evidence="2" id="KW-0812">Transmembrane</keyword>
<proteinExistence type="predicted"/>
<reference evidence="3 4" key="1">
    <citation type="submission" date="2019-08" db="EMBL/GenBank/DDBJ databases">
        <title>Draft genome of C. urealyticum strain VH4248.</title>
        <authorList>
            <person name="Navas J."/>
        </authorList>
    </citation>
    <scope>NUCLEOTIDE SEQUENCE [LARGE SCALE GENOMIC DNA]</scope>
    <source>
        <strain evidence="3 4">VH4248</strain>
    </source>
</reference>
<dbReference type="EMBL" id="VSZI01000001">
    <property type="protein sequence ID" value="TYR20420.1"/>
    <property type="molecule type" value="Genomic_DNA"/>
</dbReference>
<evidence type="ECO:0000313" key="3">
    <source>
        <dbReference type="EMBL" id="TYR20420.1"/>
    </source>
</evidence>